<organism evidence="1 2">
    <name type="scientific">Paenibacillus mesotrionivorans</name>
    <dbReference type="NCBI Taxonomy" id="3160968"/>
    <lineage>
        <taxon>Bacteria</taxon>
        <taxon>Bacillati</taxon>
        <taxon>Bacillota</taxon>
        <taxon>Bacilli</taxon>
        <taxon>Bacillales</taxon>
        <taxon>Paenibacillaceae</taxon>
        <taxon>Paenibacillus</taxon>
    </lineage>
</organism>
<gene>
    <name evidence="1" type="ORF">ACI1P1_06415</name>
</gene>
<protein>
    <submittedName>
        <fullName evidence="1">CGCGG family rSAM-modified RiPP protein</fullName>
    </submittedName>
</protein>
<reference evidence="1" key="1">
    <citation type="submission" date="2024-12" db="EMBL/GenBank/DDBJ databases">
        <authorList>
            <person name="Wu N."/>
        </authorList>
    </citation>
    <scope>NUCLEOTIDE SEQUENCE</scope>
    <source>
        <strain evidence="1">P15</strain>
    </source>
</reference>
<evidence type="ECO:0000313" key="2">
    <source>
        <dbReference type="Proteomes" id="UP001631969"/>
    </source>
</evidence>
<dbReference type="Proteomes" id="UP001631969">
    <property type="component" value="Unassembled WGS sequence"/>
</dbReference>
<accession>A0ACC7NUB0</accession>
<comment type="caution">
    <text evidence="1">The sequence shown here is derived from an EMBL/GenBank/DDBJ whole genome shotgun (WGS) entry which is preliminary data.</text>
</comment>
<name>A0ACC7NUB0_9BACL</name>
<dbReference type="EMBL" id="JBJURJ010000003">
    <property type="protein sequence ID" value="MFM9327937.1"/>
    <property type="molecule type" value="Genomic_DNA"/>
</dbReference>
<evidence type="ECO:0000313" key="1">
    <source>
        <dbReference type="EMBL" id="MFM9327937.1"/>
    </source>
</evidence>
<keyword evidence="2" id="KW-1185">Reference proteome</keyword>
<proteinExistence type="predicted"/>
<sequence length="97" mass="10966">MKEIPLNAMHKGDWSLNLEEEYGPGEEAEMLESSIEAVTQTKYEHYVNIITPGEMGNPEEWFISRLEGLLAEKELPVEKVVYVGECGCGGYITRVCR</sequence>